<evidence type="ECO:0000313" key="2">
    <source>
        <dbReference type="Proteomes" id="UP000621447"/>
    </source>
</evidence>
<dbReference type="Proteomes" id="UP000621447">
    <property type="component" value="Unassembled WGS sequence"/>
</dbReference>
<accession>A0ABX2JDM9</accession>
<proteinExistence type="predicted"/>
<gene>
    <name evidence="1" type="ORF">HRV97_03555</name>
</gene>
<organism evidence="1 2">
    <name type="scientific">Sphingomonas hominis</name>
    <dbReference type="NCBI Taxonomy" id="2741495"/>
    <lineage>
        <taxon>Bacteria</taxon>
        <taxon>Pseudomonadati</taxon>
        <taxon>Pseudomonadota</taxon>
        <taxon>Alphaproteobacteria</taxon>
        <taxon>Sphingomonadales</taxon>
        <taxon>Sphingomonadaceae</taxon>
        <taxon>Sphingomonas</taxon>
    </lineage>
</organism>
<evidence type="ECO:0000313" key="1">
    <source>
        <dbReference type="EMBL" id="NTS64237.1"/>
    </source>
</evidence>
<reference evidence="1 2" key="1">
    <citation type="submission" date="2020-06" db="EMBL/GenBank/DDBJ databases">
        <title>Sphingomonas hominis sp. nov., a member of the Sphingomonas, isolated from the hair of a 22-year-old girl.</title>
        <authorList>
            <person name="Zhang D.-F."/>
            <person name="Cui X.-W."/>
        </authorList>
    </citation>
    <scope>NUCLEOTIDE SEQUENCE [LARGE SCALE GENOMIC DNA]</scope>
    <source>
        <strain evidence="1 2">HHU CXW</strain>
    </source>
</reference>
<dbReference type="RefSeq" id="WP_174192280.1">
    <property type="nucleotide sequence ID" value="NZ_JABULH010000001.1"/>
</dbReference>
<keyword evidence="2" id="KW-1185">Reference proteome</keyword>
<protein>
    <recommendedName>
        <fullName evidence="3">PAS domain-containing protein</fullName>
    </recommendedName>
</protein>
<evidence type="ECO:0008006" key="3">
    <source>
        <dbReference type="Google" id="ProtNLM"/>
    </source>
</evidence>
<comment type="caution">
    <text evidence="1">The sequence shown here is derived from an EMBL/GenBank/DDBJ whole genome shotgun (WGS) entry which is preliminary data.</text>
</comment>
<dbReference type="EMBL" id="JABULH010000001">
    <property type="protein sequence ID" value="NTS64237.1"/>
    <property type="molecule type" value="Genomic_DNA"/>
</dbReference>
<sequence length="297" mass="31750">MENGSLPQLGPDQQVTASDLVRHFGLWQDRAARAPVYIHHRGRLRLVLLSLELMDSLCAPHSTGVTALGGSIAPVIDAVEDTIVLFGTDARVTHVNAAARVRLGDNAQPTRRARHLSQASGLFLEDSVTRVLDSGTAETLDLVPDRFPHRRLHARVDPIPDGCILIARDATAQEEARARTADLRALERAIEVSNVAARARVNPRGYLVEPDAALARMTGTTAEQLATARFLTLIAVGDRARVGDMIEYVSANAASVGTRASLLVHGATAMPVALGLAPVERSGRVEEICVLLTPIAA</sequence>
<dbReference type="Gene3D" id="3.30.450.20">
    <property type="entry name" value="PAS domain"/>
    <property type="match status" value="1"/>
</dbReference>
<name>A0ABX2JDM9_9SPHN</name>